<dbReference type="InterPro" id="IPR002850">
    <property type="entry name" value="PIN_toxin-like"/>
</dbReference>
<dbReference type="PANTHER" id="PTHR34610:SF3">
    <property type="entry name" value="SSL7007 PROTEIN"/>
    <property type="match status" value="1"/>
</dbReference>
<dbReference type="SUPFAM" id="SSF88723">
    <property type="entry name" value="PIN domain-like"/>
    <property type="match status" value="1"/>
</dbReference>
<keyword evidence="3" id="KW-1185">Reference proteome</keyword>
<dbReference type="EMBL" id="JAMZEK010000001">
    <property type="protein sequence ID" value="MCP1373319.1"/>
    <property type="molecule type" value="Genomic_DNA"/>
</dbReference>
<organism evidence="2 3">
    <name type="scientific">Dyella lutea</name>
    <dbReference type="NCBI Taxonomy" id="2950441"/>
    <lineage>
        <taxon>Bacteria</taxon>
        <taxon>Pseudomonadati</taxon>
        <taxon>Pseudomonadota</taxon>
        <taxon>Gammaproteobacteria</taxon>
        <taxon>Lysobacterales</taxon>
        <taxon>Rhodanobacteraceae</taxon>
        <taxon>Dyella</taxon>
    </lineage>
</organism>
<proteinExistence type="predicted"/>
<dbReference type="InterPro" id="IPR029060">
    <property type="entry name" value="PIN-like_dom_sf"/>
</dbReference>
<evidence type="ECO:0000259" key="1">
    <source>
        <dbReference type="Pfam" id="PF13470"/>
    </source>
</evidence>
<feature type="domain" description="PIN" evidence="1">
    <location>
        <begin position="11"/>
        <end position="125"/>
    </location>
</feature>
<reference evidence="2 3" key="1">
    <citation type="submission" date="2022-06" db="EMBL/GenBank/DDBJ databases">
        <title>Dyella sp. Sa strain:Sa Genome sequencing.</title>
        <authorList>
            <person name="Park S."/>
        </authorList>
    </citation>
    <scope>NUCLEOTIDE SEQUENCE [LARGE SCALE GENOMIC DNA]</scope>
    <source>
        <strain evidence="2 3">Sa</strain>
    </source>
</reference>
<protein>
    <submittedName>
        <fullName evidence="2">PIN domain-containing protein</fullName>
    </submittedName>
</protein>
<dbReference type="InterPro" id="IPR002716">
    <property type="entry name" value="PIN_dom"/>
</dbReference>
<dbReference type="RefSeq" id="WP_253565065.1">
    <property type="nucleotide sequence ID" value="NZ_JAMZEK010000001.1"/>
</dbReference>
<accession>A0ABT1F7G6</accession>
<dbReference type="Pfam" id="PF13470">
    <property type="entry name" value="PIN_3"/>
    <property type="match status" value="1"/>
</dbReference>
<dbReference type="Proteomes" id="UP001204615">
    <property type="component" value="Unassembled WGS sequence"/>
</dbReference>
<dbReference type="PANTHER" id="PTHR34610">
    <property type="entry name" value="SSL7007 PROTEIN"/>
    <property type="match status" value="1"/>
</dbReference>
<comment type="caution">
    <text evidence="2">The sequence shown here is derived from an EMBL/GenBank/DDBJ whole genome shotgun (WGS) entry which is preliminary data.</text>
</comment>
<gene>
    <name evidence="2" type="ORF">NC595_04525</name>
</gene>
<sequence>MSHESSDAVPRIVLDTNVCLDLFLFRDPACAPLAGALTAGRVRAVADAACRDEWLRVLEYPSVPIRPEQRDGLRERFDATLERFVGLPDPAGLGPLPVCRDPDDQKFLELALACGAQWLLSKDRHLLKLARRTRKAGQFLILRPDQWSEALLGRTLLREAG</sequence>
<evidence type="ECO:0000313" key="3">
    <source>
        <dbReference type="Proteomes" id="UP001204615"/>
    </source>
</evidence>
<name>A0ABT1F7G6_9GAMM</name>
<evidence type="ECO:0000313" key="2">
    <source>
        <dbReference type="EMBL" id="MCP1373319.1"/>
    </source>
</evidence>